<keyword evidence="2" id="KW-0812">Transmembrane</keyword>
<dbReference type="AlphaFoldDB" id="A0A9P6PJN2"/>
<keyword evidence="2" id="KW-0472">Membrane</keyword>
<feature type="transmembrane region" description="Helical" evidence="2">
    <location>
        <begin position="84"/>
        <end position="103"/>
    </location>
</feature>
<proteinExistence type="predicted"/>
<reference evidence="3" key="1">
    <citation type="journal article" date="2020" name="Fungal Divers.">
        <title>Resolving the Mortierellaceae phylogeny through synthesis of multi-gene phylogenetics and phylogenomics.</title>
        <authorList>
            <person name="Vandepol N."/>
            <person name="Liber J."/>
            <person name="Desiro A."/>
            <person name="Na H."/>
            <person name="Kennedy M."/>
            <person name="Barry K."/>
            <person name="Grigoriev I.V."/>
            <person name="Miller A.N."/>
            <person name="O'Donnell K."/>
            <person name="Stajich J.E."/>
            <person name="Bonito G."/>
        </authorList>
    </citation>
    <scope>NUCLEOTIDE SEQUENCE</scope>
    <source>
        <strain evidence="3">BC1065</strain>
    </source>
</reference>
<evidence type="ECO:0000313" key="3">
    <source>
        <dbReference type="EMBL" id="KAG0248380.1"/>
    </source>
</evidence>
<dbReference type="EMBL" id="JAAAJB010001275">
    <property type="protein sequence ID" value="KAG0248380.1"/>
    <property type="molecule type" value="Genomic_DNA"/>
</dbReference>
<evidence type="ECO:0000256" key="1">
    <source>
        <dbReference type="SAM" id="MobiDB-lite"/>
    </source>
</evidence>
<feature type="compositionally biased region" description="Polar residues" evidence="1">
    <location>
        <begin position="31"/>
        <end position="42"/>
    </location>
</feature>
<sequence length="141" mass="15220">MRHYEKQWAAYTLSKERTPVARPGAVPDTPDNVTRRQMQQADKTMGHASARGGGDDQSITLTVTFSSRAELIRALSNDPLPTSVLATFVHVASAAFMTAAVAATSWRRKQSSFSAVSGPTPYPLEVRLEEGNIGFCAAIPI</sequence>
<keyword evidence="4" id="KW-1185">Reference proteome</keyword>
<accession>A0A9P6PJN2</accession>
<evidence type="ECO:0000313" key="4">
    <source>
        <dbReference type="Proteomes" id="UP000807716"/>
    </source>
</evidence>
<name>A0A9P6PJN2_9FUNG</name>
<evidence type="ECO:0000256" key="2">
    <source>
        <dbReference type="SAM" id="Phobius"/>
    </source>
</evidence>
<organism evidence="3 4">
    <name type="scientific">Actinomortierella ambigua</name>
    <dbReference type="NCBI Taxonomy" id="1343610"/>
    <lineage>
        <taxon>Eukaryota</taxon>
        <taxon>Fungi</taxon>
        <taxon>Fungi incertae sedis</taxon>
        <taxon>Mucoromycota</taxon>
        <taxon>Mortierellomycotina</taxon>
        <taxon>Mortierellomycetes</taxon>
        <taxon>Mortierellales</taxon>
        <taxon>Mortierellaceae</taxon>
        <taxon>Actinomortierella</taxon>
    </lineage>
</organism>
<protein>
    <submittedName>
        <fullName evidence="3">Uncharacterized protein</fullName>
    </submittedName>
</protein>
<keyword evidence="2" id="KW-1133">Transmembrane helix</keyword>
<comment type="caution">
    <text evidence="3">The sequence shown here is derived from an EMBL/GenBank/DDBJ whole genome shotgun (WGS) entry which is preliminary data.</text>
</comment>
<feature type="non-terminal residue" evidence="3">
    <location>
        <position position="141"/>
    </location>
</feature>
<feature type="region of interest" description="Disordered" evidence="1">
    <location>
        <begin position="19"/>
        <end position="57"/>
    </location>
</feature>
<gene>
    <name evidence="3" type="ORF">DFQ27_000932</name>
</gene>
<dbReference type="Proteomes" id="UP000807716">
    <property type="component" value="Unassembled WGS sequence"/>
</dbReference>
<dbReference type="OrthoDB" id="10590777at2759"/>